<reference evidence="2" key="1">
    <citation type="submission" date="2023-07" db="EMBL/GenBank/DDBJ databases">
        <title>draft genome sequence of fig (Ficus carica).</title>
        <authorList>
            <person name="Takahashi T."/>
            <person name="Nishimura K."/>
        </authorList>
    </citation>
    <scope>NUCLEOTIDE SEQUENCE</scope>
</reference>
<dbReference type="Proteomes" id="UP001187192">
    <property type="component" value="Unassembled WGS sequence"/>
</dbReference>
<dbReference type="EMBL" id="BTGU01018522">
    <property type="protein sequence ID" value="GMN73955.1"/>
    <property type="molecule type" value="Genomic_DNA"/>
</dbReference>
<keyword evidence="3" id="KW-1185">Reference proteome</keyword>
<dbReference type="AlphaFoldDB" id="A0AA88EIG1"/>
<protein>
    <submittedName>
        <fullName evidence="2">Uncharacterized protein</fullName>
    </submittedName>
</protein>
<proteinExistence type="predicted"/>
<organism evidence="2 3">
    <name type="scientific">Ficus carica</name>
    <name type="common">Common fig</name>
    <dbReference type="NCBI Taxonomy" id="3494"/>
    <lineage>
        <taxon>Eukaryota</taxon>
        <taxon>Viridiplantae</taxon>
        <taxon>Streptophyta</taxon>
        <taxon>Embryophyta</taxon>
        <taxon>Tracheophyta</taxon>
        <taxon>Spermatophyta</taxon>
        <taxon>Magnoliopsida</taxon>
        <taxon>eudicotyledons</taxon>
        <taxon>Gunneridae</taxon>
        <taxon>Pentapetalae</taxon>
        <taxon>rosids</taxon>
        <taxon>fabids</taxon>
        <taxon>Rosales</taxon>
        <taxon>Moraceae</taxon>
        <taxon>Ficeae</taxon>
        <taxon>Ficus</taxon>
    </lineage>
</organism>
<sequence>MELPTRETLQTSSLFEEKAFLTSSRIEASGDLGVRDFTAWITLIAADLRIQLGKPHLIANLTLSSRQALRSVRSETSLQP</sequence>
<dbReference type="EMBL" id="BTGU01018524">
    <property type="protein sequence ID" value="GMN73960.1"/>
    <property type="molecule type" value="Genomic_DNA"/>
</dbReference>
<evidence type="ECO:0000313" key="3">
    <source>
        <dbReference type="Proteomes" id="UP001187192"/>
    </source>
</evidence>
<comment type="caution">
    <text evidence="2">The sequence shown here is derived from an EMBL/GenBank/DDBJ whole genome shotgun (WGS) entry which is preliminary data.</text>
</comment>
<accession>A0AA88EIG1</accession>
<gene>
    <name evidence="1" type="ORF">TIFTF001_055757</name>
    <name evidence="2" type="ORF">TIFTF001_055758</name>
</gene>
<evidence type="ECO:0000313" key="1">
    <source>
        <dbReference type="EMBL" id="GMN73955.1"/>
    </source>
</evidence>
<name>A0AA88EIG1_FICCA</name>
<evidence type="ECO:0000313" key="2">
    <source>
        <dbReference type="EMBL" id="GMN73960.1"/>
    </source>
</evidence>